<reference evidence="1 2" key="1">
    <citation type="submission" date="2024-06" db="EMBL/GenBank/DDBJ databases">
        <title>Genomic Encyclopedia of Type Strains, Phase IV (KMG-IV): sequencing the most valuable type-strain genomes for metagenomic binning, comparative biology and taxonomic classification.</title>
        <authorList>
            <person name="Goeker M."/>
        </authorList>
    </citation>
    <scope>NUCLEOTIDE SEQUENCE [LARGE SCALE GENOMIC DNA]</scope>
    <source>
        <strain evidence="1 2">DSM 29288</strain>
    </source>
</reference>
<gene>
    <name evidence="1" type="ORF">ABID08_000069</name>
</gene>
<protein>
    <submittedName>
        <fullName evidence="1">Uncharacterized protein</fullName>
    </submittedName>
</protein>
<sequence>MIGLIAASAIARTSASPAAKLFAEVYAESKAADKIFMPRFFKVILQIAREPHELKMQPNRRLAALFSNGK</sequence>
<dbReference type="EMBL" id="JBEPMY010000001">
    <property type="protein sequence ID" value="MET3752730.1"/>
    <property type="molecule type" value="Genomic_DNA"/>
</dbReference>
<dbReference type="GeneID" id="91153152"/>
<dbReference type="RefSeq" id="WP_246735395.1">
    <property type="nucleotide sequence ID" value="NZ_CP071604.1"/>
</dbReference>
<organism evidence="1 2">
    <name type="scientific">Rhizobium binae</name>
    <dbReference type="NCBI Taxonomy" id="1138190"/>
    <lineage>
        <taxon>Bacteria</taxon>
        <taxon>Pseudomonadati</taxon>
        <taxon>Pseudomonadota</taxon>
        <taxon>Alphaproteobacteria</taxon>
        <taxon>Hyphomicrobiales</taxon>
        <taxon>Rhizobiaceae</taxon>
        <taxon>Rhizobium/Agrobacterium group</taxon>
        <taxon>Rhizobium</taxon>
    </lineage>
</organism>
<comment type="caution">
    <text evidence="1">The sequence shown here is derived from an EMBL/GenBank/DDBJ whole genome shotgun (WGS) entry which is preliminary data.</text>
</comment>
<proteinExistence type="predicted"/>
<evidence type="ECO:0000313" key="2">
    <source>
        <dbReference type="Proteomes" id="UP001549077"/>
    </source>
</evidence>
<keyword evidence="2" id="KW-1185">Reference proteome</keyword>
<evidence type="ECO:0000313" key="1">
    <source>
        <dbReference type="EMBL" id="MET3752730.1"/>
    </source>
</evidence>
<name>A0ABV2M8E4_9HYPH</name>
<dbReference type="Proteomes" id="UP001549077">
    <property type="component" value="Unassembled WGS sequence"/>
</dbReference>
<accession>A0ABV2M8E4</accession>